<gene>
    <name evidence="8" type="ORF">BN869_000012268_1</name>
</gene>
<feature type="transmembrane region" description="Helical" evidence="6">
    <location>
        <begin position="344"/>
        <end position="362"/>
    </location>
</feature>
<dbReference type="Pfam" id="PF07690">
    <property type="entry name" value="MFS_1"/>
    <property type="match status" value="1"/>
</dbReference>
<dbReference type="FunFam" id="1.20.1250.20:FF:000286">
    <property type="entry name" value="MFS efflux transporter"/>
    <property type="match status" value="1"/>
</dbReference>
<dbReference type="PANTHER" id="PTHR23514">
    <property type="entry name" value="BYPASS OF STOP CODON PROTEIN 6"/>
    <property type="match status" value="1"/>
</dbReference>
<name>A0A0B7KMU6_BIOOC</name>
<sequence>MSTKVQTVLEEPGHYELSQWSHRRQEAEASNNSTPSQLQQPESGSDQNTRLDKKTILKLISASFSFMVAGVNDGSVGAIIPYLIRDYRVSTALVSSIYAAQFAGWLFAAVSNTHLCQYLGLGSMLALGAVFQIISHALRAWMPPFGLFVTTFFLVSIGQAYNDSHANTFAASIKGAHRWLAIIHASYMAGCLIGPFVATGVATAGTNSQWYLFYTFPTSIGCVNLALILWAFRDSMRVEPHPRATDDTSEARDTAAGETSKNKDAIRLIADILSGRNVWLLGMFYFFYIGSQITMSGWMVEYLVDVRDGNLAQMGFVPAGFNGGCLLGRLLLAEPTYRLGERRMVLIYCVLAVGLQLVFWLVPNIIAASVAVSFIGFFTGPFFATGMNMGSKLFSAESHSTALAFIFVFAQMGGSLFPIITGVIASSVGVQVLQPILTALLVAMTIGWLLVPRPKSQPNPELHQE</sequence>
<evidence type="ECO:0000256" key="5">
    <source>
        <dbReference type="SAM" id="MobiDB-lite"/>
    </source>
</evidence>
<comment type="subcellular location">
    <subcellularLocation>
        <location evidence="1">Membrane</location>
        <topology evidence="1">Multi-pass membrane protein</topology>
    </subcellularLocation>
</comment>
<feature type="transmembrane region" description="Helical" evidence="6">
    <location>
        <begin position="278"/>
        <end position="299"/>
    </location>
</feature>
<feature type="transmembrane region" description="Helical" evidence="6">
    <location>
        <begin position="115"/>
        <end position="134"/>
    </location>
</feature>
<dbReference type="PANTHER" id="PTHR23514:SF16">
    <property type="entry name" value="TRANSPORTER, PUTATIVE (AFU_ORTHOLOGUE AFUA_2G17270)-RELATED"/>
    <property type="match status" value="1"/>
</dbReference>
<dbReference type="Gene3D" id="1.20.1250.20">
    <property type="entry name" value="MFS general substrate transporter like domains"/>
    <property type="match status" value="2"/>
</dbReference>
<feature type="transmembrane region" description="Helical" evidence="6">
    <location>
        <begin position="179"/>
        <end position="198"/>
    </location>
</feature>
<proteinExistence type="predicted"/>
<feature type="transmembrane region" description="Helical" evidence="6">
    <location>
        <begin position="402"/>
        <end position="426"/>
    </location>
</feature>
<evidence type="ECO:0000256" key="3">
    <source>
        <dbReference type="ARBA" id="ARBA00022989"/>
    </source>
</evidence>
<dbReference type="InterPro" id="IPR020846">
    <property type="entry name" value="MFS_dom"/>
</dbReference>
<dbReference type="InterPro" id="IPR036259">
    <property type="entry name" value="MFS_trans_sf"/>
</dbReference>
<keyword evidence="3 6" id="KW-1133">Transmembrane helix</keyword>
<dbReference type="AlphaFoldDB" id="A0A0B7KMU6"/>
<feature type="region of interest" description="Disordered" evidence="5">
    <location>
        <begin position="1"/>
        <end position="48"/>
    </location>
</feature>
<feature type="domain" description="Major facilitator superfamily (MFS) profile" evidence="7">
    <location>
        <begin position="58"/>
        <end position="455"/>
    </location>
</feature>
<evidence type="ECO:0000256" key="1">
    <source>
        <dbReference type="ARBA" id="ARBA00004141"/>
    </source>
</evidence>
<dbReference type="EMBL" id="CDPU01000062">
    <property type="protein sequence ID" value="CEO56210.1"/>
    <property type="molecule type" value="Genomic_DNA"/>
</dbReference>
<protein>
    <recommendedName>
        <fullName evidence="7">Major facilitator superfamily (MFS) profile domain-containing protein</fullName>
    </recommendedName>
</protein>
<accession>A0A0B7KMU6</accession>
<evidence type="ECO:0000256" key="4">
    <source>
        <dbReference type="ARBA" id="ARBA00023136"/>
    </source>
</evidence>
<feature type="transmembrane region" description="Helical" evidence="6">
    <location>
        <begin position="140"/>
        <end position="158"/>
    </location>
</feature>
<feature type="transmembrane region" description="Helical" evidence="6">
    <location>
        <begin position="59"/>
        <end position="84"/>
    </location>
</feature>
<dbReference type="PROSITE" id="PS50850">
    <property type="entry name" value="MFS"/>
    <property type="match status" value="1"/>
</dbReference>
<reference evidence="8" key="1">
    <citation type="submission" date="2015-01" db="EMBL/GenBank/DDBJ databases">
        <authorList>
            <person name="Durling Mikael"/>
        </authorList>
    </citation>
    <scope>NUCLEOTIDE SEQUENCE</scope>
</reference>
<keyword evidence="4 6" id="KW-0472">Membrane</keyword>
<evidence type="ECO:0000256" key="2">
    <source>
        <dbReference type="ARBA" id="ARBA00022692"/>
    </source>
</evidence>
<evidence type="ECO:0000256" key="6">
    <source>
        <dbReference type="SAM" id="Phobius"/>
    </source>
</evidence>
<evidence type="ECO:0000259" key="7">
    <source>
        <dbReference type="PROSITE" id="PS50850"/>
    </source>
</evidence>
<keyword evidence="2 6" id="KW-0812">Transmembrane</keyword>
<organism evidence="8">
    <name type="scientific">Bionectria ochroleuca</name>
    <name type="common">Gliocladium roseum</name>
    <dbReference type="NCBI Taxonomy" id="29856"/>
    <lineage>
        <taxon>Eukaryota</taxon>
        <taxon>Fungi</taxon>
        <taxon>Dikarya</taxon>
        <taxon>Ascomycota</taxon>
        <taxon>Pezizomycotina</taxon>
        <taxon>Sordariomycetes</taxon>
        <taxon>Hypocreomycetidae</taxon>
        <taxon>Hypocreales</taxon>
        <taxon>Bionectriaceae</taxon>
        <taxon>Clonostachys</taxon>
    </lineage>
</organism>
<dbReference type="GO" id="GO:0016020">
    <property type="term" value="C:membrane"/>
    <property type="evidence" value="ECO:0007669"/>
    <property type="project" value="UniProtKB-SubCell"/>
</dbReference>
<dbReference type="InterPro" id="IPR051788">
    <property type="entry name" value="MFS_Transporter"/>
</dbReference>
<dbReference type="GO" id="GO:0022857">
    <property type="term" value="F:transmembrane transporter activity"/>
    <property type="evidence" value="ECO:0007669"/>
    <property type="project" value="InterPro"/>
</dbReference>
<feature type="transmembrane region" description="Helical" evidence="6">
    <location>
        <begin position="311"/>
        <end position="332"/>
    </location>
</feature>
<feature type="transmembrane region" description="Helical" evidence="6">
    <location>
        <begin position="368"/>
        <end position="390"/>
    </location>
</feature>
<feature type="transmembrane region" description="Helical" evidence="6">
    <location>
        <begin position="90"/>
        <end position="108"/>
    </location>
</feature>
<dbReference type="SUPFAM" id="SSF103473">
    <property type="entry name" value="MFS general substrate transporter"/>
    <property type="match status" value="1"/>
</dbReference>
<evidence type="ECO:0000313" key="8">
    <source>
        <dbReference type="EMBL" id="CEO56210.1"/>
    </source>
</evidence>
<dbReference type="InterPro" id="IPR011701">
    <property type="entry name" value="MFS"/>
</dbReference>
<feature type="transmembrane region" description="Helical" evidence="6">
    <location>
        <begin position="432"/>
        <end position="451"/>
    </location>
</feature>
<feature type="compositionally biased region" description="Polar residues" evidence="5">
    <location>
        <begin position="28"/>
        <end position="48"/>
    </location>
</feature>
<feature type="transmembrane region" description="Helical" evidence="6">
    <location>
        <begin position="210"/>
        <end position="232"/>
    </location>
</feature>